<reference evidence="1" key="1">
    <citation type="submission" date="2017-07" db="EMBL/GenBank/DDBJ databases">
        <authorList>
            <person name="Mikheyev A."/>
            <person name="Grau M."/>
        </authorList>
    </citation>
    <scope>NUCLEOTIDE SEQUENCE</scope>
    <source>
        <tissue evidence="1">Venom_gland</tissue>
    </source>
</reference>
<proteinExistence type="predicted"/>
<name>A0A2D4LGJ3_9SAUR</name>
<sequence>MVVMLPCTFKKKRLFFKEKTKAIQDLKHSLKSFLASRWNILQAKSCLFFPSLHFHQYKFLFYMTQKLTGVMPLTDTITIPNPFHPIQMMKKSVSFYTAEYYE</sequence>
<dbReference type="EMBL" id="IACM01021516">
    <property type="protein sequence ID" value="LAB20124.1"/>
    <property type="molecule type" value="Transcribed_RNA"/>
</dbReference>
<dbReference type="AlphaFoldDB" id="A0A2D4LGJ3"/>
<accession>A0A2D4LGJ3</accession>
<organism evidence="1">
    <name type="scientific">Micrurus spixii</name>
    <name type="common">Amazon coral snake</name>
    <dbReference type="NCBI Taxonomy" id="129469"/>
    <lineage>
        <taxon>Eukaryota</taxon>
        <taxon>Metazoa</taxon>
        <taxon>Chordata</taxon>
        <taxon>Craniata</taxon>
        <taxon>Vertebrata</taxon>
        <taxon>Euteleostomi</taxon>
        <taxon>Lepidosauria</taxon>
        <taxon>Squamata</taxon>
        <taxon>Bifurcata</taxon>
        <taxon>Unidentata</taxon>
        <taxon>Episquamata</taxon>
        <taxon>Toxicofera</taxon>
        <taxon>Serpentes</taxon>
        <taxon>Colubroidea</taxon>
        <taxon>Elapidae</taxon>
        <taxon>Elapinae</taxon>
        <taxon>Micrurus</taxon>
    </lineage>
</organism>
<protein>
    <submittedName>
        <fullName evidence="1">Uncharacterized protein</fullName>
    </submittedName>
</protein>
<reference evidence="1" key="2">
    <citation type="submission" date="2017-11" db="EMBL/GenBank/DDBJ databases">
        <title>Coralsnake Venomics: Analyses of Venom Gland Transcriptomes and Proteomes of Six Brazilian Taxa.</title>
        <authorList>
            <person name="Aird S.D."/>
            <person name="Jorge da Silva N."/>
            <person name="Qiu L."/>
            <person name="Villar-Briones A."/>
            <person name="Aparecida-Saddi V."/>
            <person name="Campos-Telles M.P."/>
            <person name="Grau M."/>
            <person name="Mikheyev A.S."/>
        </authorList>
    </citation>
    <scope>NUCLEOTIDE SEQUENCE</scope>
    <source>
        <tissue evidence="1">Venom_gland</tissue>
    </source>
</reference>
<evidence type="ECO:0000313" key="1">
    <source>
        <dbReference type="EMBL" id="LAB20124.1"/>
    </source>
</evidence>